<dbReference type="PRINTS" id="PR00034">
    <property type="entry name" value="HTHCRP"/>
</dbReference>
<dbReference type="InterPro" id="IPR036390">
    <property type="entry name" value="WH_DNA-bd_sf"/>
</dbReference>
<keyword evidence="1" id="KW-0805">Transcription regulation</keyword>
<dbReference type="PROSITE" id="PS51063">
    <property type="entry name" value="HTH_CRP_2"/>
    <property type="match status" value="1"/>
</dbReference>
<dbReference type="RefSeq" id="WP_211255512.1">
    <property type="nucleotide sequence ID" value="NZ_AP023354.1"/>
</dbReference>
<dbReference type="PANTHER" id="PTHR24567:SF74">
    <property type="entry name" value="HTH-TYPE TRANSCRIPTIONAL REGULATOR ARCR"/>
    <property type="match status" value="1"/>
</dbReference>
<dbReference type="InterPro" id="IPR018490">
    <property type="entry name" value="cNMP-bd_dom_sf"/>
</dbReference>
<dbReference type="EMBL" id="AP023354">
    <property type="protein sequence ID" value="BCJ26915.1"/>
    <property type="molecule type" value="Genomic_DNA"/>
</dbReference>
<keyword evidence="3" id="KW-0804">Transcription</keyword>
<dbReference type="InterPro" id="IPR014710">
    <property type="entry name" value="RmlC-like_jellyroll"/>
</dbReference>
<dbReference type="Pfam" id="PF00027">
    <property type="entry name" value="cNMP_binding"/>
    <property type="match status" value="1"/>
</dbReference>
<feature type="domain" description="HTH crp-type" evidence="6">
    <location>
        <begin position="224"/>
        <end position="293"/>
    </location>
</feature>
<dbReference type="GO" id="GO:0003677">
    <property type="term" value="F:DNA binding"/>
    <property type="evidence" value="ECO:0007669"/>
    <property type="project" value="UniProtKB-KW"/>
</dbReference>
<dbReference type="InterPro" id="IPR012318">
    <property type="entry name" value="HTH_CRP"/>
</dbReference>
<dbReference type="InterPro" id="IPR036388">
    <property type="entry name" value="WH-like_DNA-bd_sf"/>
</dbReference>
<dbReference type="CDD" id="cd00038">
    <property type="entry name" value="CAP_ED"/>
    <property type="match status" value="1"/>
</dbReference>
<dbReference type="InterPro" id="IPR000524">
    <property type="entry name" value="Tscrpt_reg_HTH_GntR"/>
</dbReference>
<proteinExistence type="predicted"/>
<organism evidence="7 8">
    <name type="scientific">Actinocatenispora sera</name>
    <dbReference type="NCBI Taxonomy" id="390989"/>
    <lineage>
        <taxon>Bacteria</taxon>
        <taxon>Bacillati</taxon>
        <taxon>Actinomycetota</taxon>
        <taxon>Actinomycetes</taxon>
        <taxon>Micromonosporales</taxon>
        <taxon>Micromonosporaceae</taxon>
        <taxon>Actinocatenispora</taxon>
    </lineage>
</organism>
<name>A0A810KW77_9ACTN</name>
<dbReference type="Proteomes" id="UP000680750">
    <property type="component" value="Chromosome"/>
</dbReference>
<dbReference type="SUPFAM" id="SSF46785">
    <property type="entry name" value="Winged helix' DNA-binding domain"/>
    <property type="match status" value="1"/>
</dbReference>
<dbReference type="KEGG" id="aser:Asera_10230"/>
<evidence type="ECO:0000259" key="5">
    <source>
        <dbReference type="PROSITE" id="PS50042"/>
    </source>
</evidence>
<sequence>MTRPVTGDTPTRLQAVPLFAGLDDARLRAVLANSVPRRYRPGQPLWHAGDAAGRLAILLAGRVAATTVTSAGRVLRFGEWAAPCALDKVAVIDAGGHTATFVAQTPCRVRLLPRERFLALVDTAPAVRRHVLQLLARQARDQQQRWVGGTGSAQARLAAWLLTEAGTPTAPSQHVARAATPTAPRERAGQTGTPTGPRERAGQTGTPTGPRERAGQAGTPTGPREEEGRAGIPADDPGGRPAPGVVVALPDSQQALAELLGVTRVTVNRALARLRRDGLIAVDGGTVRILAPELLARRADD</sequence>
<reference evidence="7" key="1">
    <citation type="submission" date="2020-08" db="EMBL/GenBank/DDBJ databases">
        <title>Whole genome shotgun sequence of Actinocatenispora sera NBRC 101916.</title>
        <authorList>
            <person name="Komaki H."/>
            <person name="Tamura T."/>
        </authorList>
    </citation>
    <scope>NUCLEOTIDE SEQUENCE</scope>
    <source>
        <strain evidence="7">NBRC 101916</strain>
    </source>
</reference>
<dbReference type="PRINTS" id="PR00035">
    <property type="entry name" value="HTHGNTR"/>
</dbReference>
<dbReference type="SUPFAM" id="SSF51206">
    <property type="entry name" value="cAMP-binding domain-like"/>
    <property type="match status" value="1"/>
</dbReference>
<evidence type="ECO:0008006" key="9">
    <source>
        <dbReference type="Google" id="ProtNLM"/>
    </source>
</evidence>
<evidence type="ECO:0000256" key="1">
    <source>
        <dbReference type="ARBA" id="ARBA00023015"/>
    </source>
</evidence>
<feature type="domain" description="Cyclic nucleotide-binding" evidence="5">
    <location>
        <begin position="18"/>
        <end position="138"/>
    </location>
</feature>
<evidence type="ECO:0000259" key="6">
    <source>
        <dbReference type="PROSITE" id="PS51063"/>
    </source>
</evidence>
<dbReference type="SMART" id="SM00100">
    <property type="entry name" value="cNMP"/>
    <property type="match status" value="1"/>
</dbReference>
<evidence type="ECO:0000256" key="2">
    <source>
        <dbReference type="ARBA" id="ARBA00023125"/>
    </source>
</evidence>
<dbReference type="InterPro" id="IPR000595">
    <property type="entry name" value="cNMP-bd_dom"/>
</dbReference>
<dbReference type="Gene3D" id="1.10.10.10">
    <property type="entry name" value="Winged helix-like DNA-binding domain superfamily/Winged helix DNA-binding domain"/>
    <property type="match status" value="1"/>
</dbReference>
<dbReference type="AlphaFoldDB" id="A0A810KW77"/>
<dbReference type="SMART" id="SM00419">
    <property type="entry name" value="HTH_CRP"/>
    <property type="match status" value="1"/>
</dbReference>
<evidence type="ECO:0000313" key="8">
    <source>
        <dbReference type="Proteomes" id="UP000680750"/>
    </source>
</evidence>
<dbReference type="GO" id="GO:0003700">
    <property type="term" value="F:DNA-binding transcription factor activity"/>
    <property type="evidence" value="ECO:0007669"/>
    <property type="project" value="InterPro"/>
</dbReference>
<dbReference type="Gene3D" id="2.60.120.10">
    <property type="entry name" value="Jelly Rolls"/>
    <property type="match status" value="1"/>
</dbReference>
<gene>
    <name evidence="7" type="ORF">Asera_10230</name>
</gene>
<feature type="region of interest" description="Disordered" evidence="4">
    <location>
        <begin position="166"/>
        <end position="245"/>
    </location>
</feature>
<dbReference type="Pfam" id="PF13545">
    <property type="entry name" value="HTH_Crp_2"/>
    <property type="match status" value="1"/>
</dbReference>
<dbReference type="PANTHER" id="PTHR24567">
    <property type="entry name" value="CRP FAMILY TRANSCRIPTIONAL REGULATORY PROTEIN"/>
    <property type="match status" value="1"/>
</dbReference>
<dbReference type="GO" id="GO:0005829">
    <property type="term" value="C:cytosol"/>
    <property type="evidence" value="ECO:0007669"/>
    <property type="project" value="TreeGrafter"/>
</dbReference>
<dbReference type="PROSITE" id="PS50042">
    <property type="entry name" value="CNMP_BINDING_3"/>
    <property type="match status" value="1"/>
</dbReference>
<accession>A0A810KW77</accession>
<evidence type="ECO:0000256" key="4">
    <source>
        <dbReference type="SAM" id="MobiDB-lite"/>
    </source>
</evidence>
<keyword evidence="8" id="KW-1185">Reference proteome</keyword>
<dbReference type="InterPro" id="IPR050397">
    <property type="entry name" value="Env_Response_Regulators"/>
</dbReference>
<evidence type="ECO:0000256" key="3">
    <source>
        <dbReference type="ARBA" id="ARBA00023163"/>
    </source>
</evidence>
<protein>
    <recommendedName>
        <fullName evidence="9">CRP-like cAMP-binding protein</fullName>
    </recommendedName>
</protein>
<evidence type="ECO:0000313" key="7">
    <source>
        <dbReference type="EMBL" id="BCJ26915.1"/>
    </source>
</evidence>
<keyword evidence="2" id="KW-0238">DNA-binding</keyword>